<keyword evidence="4" id="KW-1185">Reference proteome</keyword>
<evidence type="ECO:0000259" key="2">
    <source>
        <dbReference type="Pfam" id="PF00078"/>
    </source>
</evidence>
<evidence type="ECO:0000313" key="3">
    <source>
        <dbReference type="EMBL" id="CAE7288660.1"/>
    </source>
</evidence>
<dbReference type="InterPro" id="IPR000477">
    <property type="entry name" value="RT_dom"/>
</dbReference>
<dbReference type="Proteomes" id="UP000604046">
    <property type="component" value="Unassembled WGS sequence"/>
</dbReference>
<proteinExistence type="predicted"/>
<reference evidence="3" key="1">
    <citation type="submission" date="2021-02" db="EMBL/GenBank/DDBJ databases">
        <authorList>
            <person name="Dougan E. K."/>
            <person name="Rhodes N."/>
            <person name="Thang M."/>
            <person name="Chan C."/>
        </authorList>
    </citation>
    <scope>NUCLEOTIDE SEQUENCE</scope>
</reference>
<dbReference type="Pfam" id="PF00078">
    <property type="entry name" value="RVT_1"/>
    <property type="match status" value="1"/>
</dbReference>
<dbReference type="AlphaFoldDB" id="A0A812N4L8"/>
<keyword evidence="1" id="KW-1133">Transmembrane helix</keyword>
<keyword evidence="1" id="KW-0812">Transmembrane</keyword>
<name>A0A812N4L8_9DINO</name>
<evidence type="ECO:0000313" key="4">
    <source>
        <dbReference type="Proteomes" id="UP000604046"/>
    </source>
</evidence>
<dbReference type="EMBL" id="CAJNDS010001902">
    <property type="protein sequence ID" value="CAE7288660.1"/>
    <property type="molecule type" value="Genomic_DNA"/>
</dbReference>
<protein>
    <submittedName>
        <fullName evidence="3">SLC4A8 protein</fullName>
    </submittedName>
</protein>
<comment type="caution">
    <text evidence="3">The sequence shown here is derived from an EMBL/GenBank/DDBJ whole genome shotgun (WGS) entry which is preliminary data.</text>
</comment>
<evidence type="ECO:0000256" key="1">
    <source>
        <dbReference type="SAM" id="Phobius"/>
    </source>
</evidence>
<accession>A0A812N4L8</accession>
<feature type="domain" description="Reverse transcriptase" evidence="2">
    <location>
        <begin position="19"/>
        <end position="168"/>
    </location>
</feature>
<feature type="transmembrane region" description="Helical" evidence="1">
    <location>
        <begin position="536"/>
        <end position="559"/>
    </location>
</feature>
<organism evidence="3 4">
    <name type="scientific">Symbiodinium natans</name>
    <dbReference type="NCBI Taxonomy" id="878477"/>
    <lineage>
        <taxon>Eukaryota</taxon>
        <taxon>Sar</taxon>
        <taxon>Alveolata</taxon>
        <taxon>Dinophyceae</taxon>
        <taxon>Suessiales</taxon>
        <taxon>Symbiodiniaceae</taxon>
        <taxon>Symbiodinium</taxon>
    </lineage>
</organism>
<keyword evidence="1" id="KW-0472">Membrane</keyword>
<gene>
    <name evidence="3" type="primary">SLC4A8</name>
    <name evidence="3" type="ORF">SNAT2548_LOCUS15249</name>
</gene>
<sequence length="598" mass="65958">MVFGGIPEHGVLDCHVKIKHGPAKRGAHSPFVKQDRHRFFDTVRLPSLQKILVAMGAPLGRLVDAFYHACGRRFWAGKAVSPWTHSAKKGLLQGCPLSPVLTACVMHCWAARVPAGQLEVDTPTYCDDRLLWRTNPDKSCLVTAKLRSDQFDAARGFSCRPRKRAIAAASASLAVEAGVDGSSTLHILGAAYDMLNQSGVALPDLDIWRLRYLIRATSFVSRDWRMRKNLLKTLAVSVFSWAGGTASLSDLQLDLLLSEVKAALTRALPAATVPVDIFELVGWDVEPGFATSWAHLSAAVSYRAKRPRWHDDAPLDLALASWTVVLPRMRSFAVAELNVDFIAALTDLIFLRKAWSYLARRLVALFSKVIDKPLLRQELTRTSVGVSGHFHRSLTCSGLARRQLLTAAAFVLLPIVPRNVLVLWSCRSTRPRSVWMIEKSLLRLHDGLRRCVASGAESILLATDGSYHEGTAAWAIVLPLLDQKFSAGVSGEDQSAFRAETAALECALQAHDWQRFALRVGAFAWEDSSQTMGAQVWRFFVLGTTWLIAKSVSVFVVLLKTSPRQVWRRLARDAAEWELAVCRSAAATGAAVRPVLTR</sequence>